<dbReference type="EMBL" id="FQZT01000006">
    <property type="protein sequence ID" value="SHJ29952.1"/>
    <property type="molecule type" value="Genomic_DNA"/>
</dbReference>
<evidence type="ECO:0000256" key="6">
    <source>
        <dbReference type="ARBA" id="ARBA00023062"/>
    </source>
</evidence>
<dbReference type="InterPro" id="IPR005931">
    <property type="entry name" value="P5CDH/ALDH4A1"/>
</dbReference>
<dbReference type="UniPathway" id="UPA00261">
    <property type="reaction ID" value="UER00374"/>
</dbReference>
<dbReference type="GO" id="GO:0009898">
    <property type="term" value="C:cytoplasmic side of plasma membrane"/>
    <property type="evidence" value="ECO:0007669"/>
    <property type="project" value="TreeGrafter"/>
</dbReference>
<evidence type="ECO:0000256" key="8">
    <source>
        <dbReference type="ARBA" id="ARBA00048142"/>
    </source>
</evidence>
<dbReference type="GO" id="GO:0004657">
    <property type="term" value="F:proline dehydrogenase activity"/>
    <property type="evidence" value="ECO:0007669"/>
    <property type="project" value="UniProtKB-ARBA"/>
</dbReference>
<evidence type="ECO:0000256" key="4">
    <source>
        <dbReference type="ARBA" id="ARBA00023002"/>
    </source>
</evidence>
<dbReference type="GO" id="GO:0003842">
    <property type="term" value="F:L-glutamate gamma-semialdehyde dehydrogenase activity"/>
    <property type="evidence" value="ECO:0007669"/>
    <property type="project" value="UniProtKB-EC"/>
</dbReference>
<dbReference type="GO" id="GO:0010133">
    <property type="term" value="P:L-proline catabolic process to L-glutamate"/>
    <property type="evidence" value="ECO:0007669"/>
    <property type="project" value="UniProtKB-UniPathway"/>
</dbReference>
<evidence type="ECO:0000256" key="2">
    <source>
        <dbReference type="ARBA" id="ARBA00009986"/>
    </source>
</evidence>
<dbReference type="STRING" id="1122189.SAMN02745165_02029"/>
<dbReference type="InterPro" id="IPR016160">
    <property type="entry name" value="Ald_DH_CS_CYS"/>
</dbReference>
<dbReference type="InterPro" id="IPR015590">
    <property type="entry name" value="Aldehyde_DH_dom"/>
</dbReference>
<evidence type="ECO:0000313" key="11">
    <source>
        <dbReference type="Proteomes" id="UP000184171"/>
    </source>
</evidence>
<comment type="pathway">
    <text evidence="1">Amino-acid degradation; L-proline degradation into L-glutamate; L-glutamate from L-proline: step 2/2.</text>
</comment>
<evidence type="ECO:0000256" key="7">
    <source>
        <dbReference type="ARBA" id="ARBA00032259"/>
    </source>
</evidence>
<sequence length="549" mass="60277">MNLLNNAVINIPTPVNEPVLSYAPGTPERQKLKDALEELKSQQIEVPLIIGGKEVRTGNTAKIACPHDHSIELGQYHKAGPKEVQMAIDAAMAAKPVWESLRWEERSAIFLKAADLLSGPYRFLINAATMLNISKNPFQAEIDSACELIDFLRFNVFFASEIYREQPMYSSKDIWNYVQHRPLEGFVFAVAPFNFTAISGNLPTSPAIMGNTVVWKPASSAVFAPYYFMKLLQEAGLPDGVINFVPGSGSDVGDTILASPDFNGIHFTGSTPVFQSMWKEIGANLAKDHYKTYPRIVGETGGKDFIFAHSSANVAALATAMVRGAFEYQGQKCSAASRTYLPESLKDAVLAEVKNQVSRIKTGDVCDFGNFFNAVIDKGAFKSITEYIDYAKTADDAEIVIGGGYDDSKGWFIEPTLIVTTNPKFKTMEEEIFGPVLTVYCYPDAEYEQTLELCDQTSPFSLTGAVFAQERTAISLALTKLENASGNFYINDKPTGAVVGQQPFGGGRASGTNDKAGSKQNLMRWASVRTIKENFVPPTSFEYPFLDEE</sequence>
<protein>
    <recommendedName>
        <fullName evidence="7">L-glutamate gamma-semialdehyde dehydrogenase</fullName>
        <ecNumber evidence="3">1.2.1.88</ecNumber>
    </recommendedName>
    <alternativeName>
        <fullName evidence="7">L-glutamate gamma-semialdehyde dehydrogenase</fullName>
    </alternativeName>
</protein>
<comment type="catalytic activity">
    <reaction evidence="8">
        <text>L-glutamate 5-semialdehyde + NAD(+) + H2O = L-glutamate + NADH + 2 H(+)</text>
        <dbReference type="Rhea" id="RHEA:30235"/>
        <dbReference type="ChEBI" id="CHEBI:15377"/>
        <dbReference type="ChEBI" id="CHEBI:15378"/>
        <dbReference type="ChEBI" id="CHEBI:29985"/>
        <dbReference type="ChEBI" id="CHEBI:57540"/>
        <dbReference type="ChEBI" id="CHEBI:57945"/>
        <dbReference type="ChEBI" id="CHEBI:58066"/>
        <dbReference type="EC" id="1.2.1.88"/>
    </reaction>
</comment>
<dbReference type="InterPro" id="IPR050485">
    <property type="entry name" value="Proline_metab_enzyme"/>
</dbReference>
<evidence type="ECO:0000256" key="5">
    <source>
        <dbReference type="ARBA" id="ARBA00023027"/>
    </source>
</evidence>
<dbReference type="InterPro" id="IPR016161">
    <property type="entry name" value="Ald_DH/histidinol_DH"/>
</dbReference>
<feature type="domain" description="Aldehyde dehydrogenase" evidence="9">
    <location>
        <begin position="59"/>
        <end position="531"/>
    </location>
</feature>
<organism evidence="10 11">
    <name type="scientific">Malonomonas rubra DSM 5091</name>
    <dbReference type="NCBI Taxonomy" id="1122189"/>
    <lineage>
        <taxon>Bacteria</taxon>
        <taxon>Pseudomonadati</taxon>
        <taxon>Thermodesulfobacteriota</taxon>
        <taxon>Desulfuromonadia</taxon>
        <taxon>Desulfuromonadales</taxon>
        <taxon>Geopsychrobacteraceae</taxon>
        <taxon>Malonomonas</taxon>
    </lineage>
</organism>
<dbReference type="Proteomes" id="UP000184171">
    <property type="component" value="Unassembled WGS sequence"/>
</dbReference>
<dbReference type="PANTHER" id="PTHR42862:SF1">
    <property type="entry name" value="DELTA-1-PYRROLINE-5-CARBOXYLATE DEHYDROGENASE 2, ISOFORM A-RELATED"/>
    <property type="match status" value="1"/>
</dbReference>
<gene>
    <name evidence="10" type="ORF">SAMN02745165_02029</name>
</gene>
<comment type="similarity">
    <text evidence="2">Belongs to the aldehyde dehydrogenase family.</text>
</comment>
<accession>A0A1M6I685</accession>
<keyword evidence="11" id="KW-1185">Reference proteome</keyword>
<proteinExistence type="inferred from homology"/>
<dbReference type="EC" id="1.2.1.88" evidence="3"/>
<dbReference type="AlphaFoldDB" id="A0A1M6I685"/>
<dbReference type="Gene3D" id="3.40.605.10">
    <property type="entry name" value="Aldehyde Dehydrogenase, Chain A, domain 1"/>
    <property type="match status" value="1"/>
</dbReference>
<dbReference type="InterPro" id="IPR016162">
    <property type="entry name" value="Ald_DH_N"/>
</dbReference>
<dbReference type="OrthoDB" id="9762913at2"/>
<dbReference type="FunFam" id="3.40.309.10:FF:000005">
    <property type="entry name" value="1-pyrroline-5-carboxylate dehydrogenase 1"/>
    <property type="match status" value="1"/>
</dbReference>
<dbReference type="CDD" id="cd07123">
    <property type="entry name" value="ALDH_F4-17_P5CDH"/>
    <property type="match status" value="1"/>
</dbReference>
<evidence type="ECO:0000256" key="3">
    <source>
        <dbReference type="ARBA" id="ARBA00012884"/>
    </source>
</evidence>
<dbReference type="Pfam" id="PF00171">
    <property type="entry name" value="Aldedh"/>
    <property type="match status" value="1"/>
</dbReference>
<evidence type="ECO:0000259" key="9">
    <source>
        <dbReference type="Pfam" id="PF00171"/>
    </source>
</evidence>
<reference evidence="10 11" key="1">
    <citation type="submission" date="2016-11" db="EMBL/GenBank/DDBJ databases">
        <authorList>
            <person name="Jaros S."/>
            <person name="Januszkiewicz K."/>
            <person name="Wedrychowicz H."/>
        </authorList>
    </citation>
    <scope>NUCLEOTIDE SEQUENCE [LARGE SCALE GENOMIC DNA]</scope>
    <source>
        <strain evidence="10 11">DSM 5091</strain>
    </source>
</reference>
<dbReference type="PROSITE" id="PS00070">
    <property type="entry name" value="ALDEHYDE_DEHYDR_CYS"/>
    <property type="match status" value="1"/>
</dbReference>
<keyword evidence="5" id="KW-0520">NAD</keyword>
<keyword evidence="4" id="KW-0560">Oxidoreductase</keyword>
<name>A0A1M6I685_MALRU</name>
<dbReference type="RefSeq" id="WP_072908502.1">
    <property type="nucleotide sequence ID" value="NZ_FQZT01000006.1"/>
</dbReference>
<keyword evidence="6" id="KW-0642">Proline metabolism</keyword>
<dbReference type="Gene3D" id="3.40.309.10">
    <property type="entry name" value="Aldehyde Dehydrogenase, Chain A, domain 2"/>
    <property type="match status" value="1"/>
</dbReference>
<evidence type="ECO:0000313" key="10">
    <source>
        <dbReference type="EMBL" id="SHJ29952.1"/>
    </source>
</evidence>
<dbReference type="PANTHER" id="PTHR42862">
    <property type="entry name" value="DELTA-1-PYRROLINE-5-CARBOXYLATE DEHYDROGENASE 1, ISOFORM A-RELATED"/>
    <property type="match status" value="1"/>
</dbReference>
<dbReference type="InterPro" id="IPR016163">
    <property type="entry name" value="Ald_DH_C"/>
</dbReference>
<dbReference type="FunFam" id="3.40.605.10:FF:000006">
    <property type="entry name" value="1-pyrroline-5-carboxylate dehydrogenase"/>
    <property type="match status" value="1"/>
</dbReference>
<dbReference type="SUPFAM" id="SSF53720">
    <property type="entry name" value="ALDH-like"/>
    <property type="match status" value="1"/>
</dbReference>
<evidence type="ECO:0000256" key="1">
    <source>
        <dbReference type="ARBA" id="ARBA00004786"/>
    </source>
</evidence>
<dbReference type="NCBIfam" id="TIGR01236">
    <property type="entry name" value="D1pyr5carbox1"/>
    <property type="match status" value="1"/>
</dbReference>